<evidence type="ECO:0000256" key="7">
    <source>
        <dbReference type="ARBA" id="ARBA00023012"/>
    </source>
</evidence>
<evidence type="ECO:0000313" key="12">
    <source>
        <dbReference type="Proteomes" id="UP001470288"/>
    </source>
</evidence>
<evidence type="ECO:0000256" key="1">
    <source>
        <dbReference type="ARBA" id="ARBA00000085"/>
    </source>
</evidence>
<evidence type="ECO:0000256" key="6">
    <source>
        <dbReference type="ARBA" id="ARBA00022777"/>
    </source>
</evidence>
<keyword evidence="8" id="KW-0472">Membrane</keyword>
<dbReference type="InterPro" id="IPR004358">
    <property type="entry name" value="Sig_transdc_His_kin-like_C"/>
</dbReference>
<feature type="domain" description="Histidine kinase" evidence="9">
    <location>
        <begin position="136"/>
        <end position="349"/>
    </location>
</feature>
<dbReference type="InterPro" id="IPR036097">
    <property type="entry name" value="HisK_dim/P_sf"/>
</dbReference>
<dbReference type="InterPro" id="IPR003660">
    <property type="entry name" value="HAMP_dom"/>
</dbReference>
<dbReference type="EMBL" id="JBBMFC010000001">
    <property type="protein sequence ID" value="MEQ2577232.1"/>
    <property type="molecule type" value="Genomic_DNA"/>
</dbReference>
<dbReference type="PROSITE" id="PS50885">
    <property type="entry name" value="HAMP"/>
    <property type="match status" value="1"/>
</dbReference>
<keyword evidence="12" id="KW-1185">Reference proteome</keyword>
<comment type="subcellular location">
    <subcellularLocation>
        <location evidence="2">Membrane</location>
    </subcellularLocation>
</comment>
<feature type="transmembrane region" description="Helical" evidence="8">
    <location>
        <begin position="53"/>
        <end position="74"/>
    </location>
</feature>
<reference evidence="11 12" key="1">
    <citation type="submission" date="2024-03" db="EMBL/GenBank/DDBJ databases">
        <title>Human intestinal bacterial collection.</title>
        <authorList>
            <person name="Pauvert C."/>
            <person name="Hitch T.C.A."/>
            <person name="Clavel T."/>
        </authorList>
    </citation>
    <scope>NUCLEOTIDE SEQUENCE [LARGE SCALE GENOMIC DNA]</scope>
    <source>
        <strain evidence="11 12">CLA-AA-H78B</strain>
    </source>
</reference>
<dbReference type="Gene3D" id="6.10.340.10">
    <property type="match status" value="1"/>
</dbReference>
<feature type="transmembrane region" description="Helical" evidence="8">
    <location>
        <begin position="12"/>
        <end position="33"/>
    </location>
</feature>
<keyword evidence="8" id="KW-1133">Transmembrane helix</keyword>
<evidence type="ECO:0000313" key="11">
    <source>
        <dbReference type="EMBL" id="MEQ2577232.1"/>
    </source>
</evidence>
<dbReference type="Pfam" id="PF00672">
    <property type="entry name" value="HAMP"/>
    <property type="match status" value="1"/>
</dbReference>
<keyword evidence="4" id="KW-0597">Phosphoprotein</keyword>
<keyword evidence="8" id="KW-0812">Transmembrane</keyword>
<dbReference type="PRINTS" id="PR00344">
    <property type="entry name" value="BCTRLSENSOR"/>
</dbReference>
<dbReference type="RefSeq" id="WP_349143380.1">
    <property type="nucleotide sequence ID" value="NZ_JBBMFC010000001.1"/>
</dbReference>
<evidence type="ECO:0000259" key="9">
    <source>
        <dbReference type="PROSITE" id="PS50109"/>
    </source>
</evidence>
<dbReference type="CDD" id="cd00082">
    <property type="entry name" value="HisKA"/>
    <property type="match status" value="1"/>
</dbReference>
<evidence type="ECO:0000256" key="8">
    <source>
        <dbReference type="SAM" id="Phobius"/>
    </source>
</evidence>
<dbReference type="InterPro" id="IPR003661">
    <property type="entry name" value="HisK_dim/P_dom"/>
</dbReference>
<evidence type="ECO:0000256" key="5">
    <source>
        <dbReference type="ARBA" id="ARBA00022679"/>
    </source>
</evidence>
<dbReference type="PANTHER" id="PTHR43711:SF26">
    <property type="entry name" value="SENSOR HISTIDINE KINASE RCSC"/>
    <property type="match status" value="1"/>
</dbReference>
<dbReference type="SUPFAM" id="SSF55874">
    <property type="entry name" value="ATPase domain of HSP90 chaperone/DNA topoisomerase II/histidine kinase"/>
    <property type="match status" value="1"/>
</dbReference>
<comment type="caution">
    <text evidence="11">The sequence shown here is derived from an EMBL/GenBank/DDBJ whole genome shotgun (WGS) entry which is preliminary data.</text>
</comment>
<dbReference type="CDD" id="cd06225">
    <property type="entry name" value="HAMP"/>
    <property type="match status" value="1"/>
</dbReference>
<dbReference type="GO" id="GO:0016301">
    <property type="term" value="F:kinase activity"/>
    <property type="evidence" value="ECO:0007669"/>
    <property type="project" value="UniProtKB-KW"/>
</dbReference>
<keyword evidence="5" id="KW-0808">Transferase</keyword>
<dbReference type="PROSITE" id="PS50109">
    <property type="entry name" value="HIS_KIN"/>
    <property type="match status" value="1"/>
</dbReference>
<dbReference type="InterPro" id="IPR036890">
    <property type="entry name" value="HATPase_C_sf"/>
</dbReference>
<dbReference type="SUPFAM" id="SSF158472">
    <property type="entry name" value="HAMP domain-like"/>
    <property type="match status" value="1"/>
</dbReference>
<evidence type="ECO:0000256" key="3">
    <source>
        <dbReference type="ARBA" id="ARBA00012438"/>
    </source>
</evidence>
<dbReference type="InterPro" id="IPR050736">
    <property type="entry name" value="Sensor_HK_Regulatory"/>
</dbReference>
<dbReference type="Proteomes" id="UP001470288">
    <property type="component" value="Unassembled WGS sequence"/>
</dbReference>
<dbReference type="EC" id="2.7.13.3" evidence="3"/>
<dbReference type="SMART" id="SM00387">
    <property type="entry name" value="HATPase_c"/>
    <property type="match status" value="1"/>
</dbReference>
<keyword evidence="7" id="KW-0902">Two-component regulatory system</keyword>
<dbReference type="InterPro" id="IPR003594">
    <property type="entry name" value="HATPase_dom"/>
</dbReference>
<protein>
    <recommendedName>
        <fullName evidence="3">histidine kinase</fullName>
        <ecNumber evidence="3">2.7.13.3</ecNumber>
    </recommendedName>
</protein>
<evidence type="ECO:0000256" key="2">
    <source>
        <dbReference type="ARBA" id="ARBA00004370"/>
    </source>
</evidence>
<gene>
    <name evidence="11" type="ORF">WMO62_00045</name>
</gene>
<dbReference type="Pfam" id="PF00512">
    <property type="entry name" value="HisKA"/>
    <property type="match status" value="1"/>
</dbReference>
<keyword evidence="6 11" id="KW-0418">Kinase</keyword>
<dbReference type="Gene3D" id="3.30.565.10">
    <property type="entry name" value="Histidine kinase-like ATPase, C-terminal domain"/>
    <property type="match status" value="1"/>
</dbReference>
<accession>A0ABV1HWC6</accession>
<dbReference type="SMART" id="SM00388">
    <property type="entry name" value="HisKA"/>
    <property type="match status" value="1"/>
</dbReference>
<dbReference type="PANTHER" id="PTHR43711">
    <property type="entry name" value="TWO-COMPONENT HISTIDINE KINASE"/>
    <property type="match status" value="1"/>
</dbReference>
<organism evidence="11 12">
    <name type="scientific">Hominiventricola aquisgranensis</name>
    <dbReference type="NCBI Taxonomy" id="3133164"/>
    <lineage>
        <taxon>Bacteria</taxon>
        <taxon>Bacillati</taxon>
        <taxon>Bacillota</taxon>
        <taxon>Clostridia</taxon>
        <taxon>Lachnospirales</taxon>
        <taxon>Lachnospiraceae</taxon>
        <taxon>Hominiventricola</taxon>
    </lineage>
</organism>
<evidence type="ECO:0000259" key="10">
    <source>
        <dbReference type="PROSITE" id="PS50885"/>
    </source>
</evidence>
<feature type="domain" description="HAMP" evidence="10">
    <location>
        <begin position="75"/>
        <end position="128"/>
    </location>
</feature>
<dbReference type="Gene3D" id="1.10.287.130">
    <property type="match status" value="1"/>
</dbReference>
<name>A0ABV1HWC6_9FIRM</name>
<comment type="catalytic activity">
    <reaction evidence="1">
        <text>ATP + protein L-histidine = ADP + protein N-phospho-L-histidine.</text>
        <dbReference type="EC" id="2.7.13.3"/>
    </reaction>
</comment>
<evidence type="ECO:0000256" key="4">
    <source>
        <dbReference type="ARBA" id="ARBA00022553"/>
    </source>
</evidence>
<sequence length="365" mass="41291">MKMKNSFYSIWAKVVVCCFWMMIFSFLIVGLTIHLMNQLNVWNLLPLPLTGLHFIFVLAIITTILGVFISMFIFKHALNPITQLSRSMQQVAEGNYNVKLDADPHKGEIHDLLTNFNHMVQELNSTETLHSDFISSVSHEFKTPLATISGYATLLQDDTLSAEERNEYINIIIRTTRELSHMTGNILSLSRLENQTIITDQESFHVDEQIRQCILLRETIWSEKNLVIDPDLDSIIWKGNRELTSHIWNNLLDNAIKFTPAGGEITIRAFMDKDWLTVSFTDTGIGMTPEVKQRVFDKFYQGDTSHKKKGNGLGLALVRQIVTLYGGSVEVESAPDMGSTFTVRLPAHTISSESSSEQSALHSLP</sequence>
<dbReference type="InterPro" id="IPR005467">
    <property type="entry name" value="His_kinase_dom"/>
</dbReference>
<dbReference type="SMART" id="SM00304">
    <property type="entry name" value="HAMP"/>
    <property type="match status" value="1"/>
</dbReference>
<dbReference type="SUPFAM" id="SSF47384">
    <property type="entry name" value="Homodimeric domain of signal transducing histidine kinase"/>
    <property type="match status" value="1"/>
</dbReference>
<proteinExistence type="predicted"/>
<dbReference type="Pfam" id="PF02518">
    <property type="entry name" value="HATPase_c"/>
    <property type="match status" value="1"/>
</dbReference>